<comment type="caution">
    <text evidence="1">The sequence shown here is derived from an EMBL/GenBank/DDBJ whole genome shotgun (WGS) entry which is preliminary data.</text>
</comment>
<evidence type="ECO:0000313" key="1">
    <source>
        <dbReference type="EMBL" id="CAI6361559.1"/>
    </source>
</evidence>
<keyword evidence="2" id="KW-1185">Reference proteome</keyword>
<organism evidence="1 2">
    <name type="scientific">Macrosiphum euphorbiae</name>
    <name type="common">potato aphid</name>
    <dbReference type="NCBI Taxonomy" id="13131"/>
    <lineage>
        <taxon>Eukaryota</taxon>
        <taxon>Metazoa</taxon>
        <taxon>Ecdysozoa</taxon>
        <taxon>Arthropoda</taxon>
        <taxon>Hexapoda</taxon>
        <taxon>Insecta</taxon>
        <taxon>Pterygota</taxon>
        <taxon>Neoptera</taxon>
        <taxon>Paraneoptera</taxon>
        <taxon>Hemiptera</taxon>
        <taxon>Sternorrhyncha</taxon>
        <taxon>Aphidomorpha</taxon>
        <taxon>Aphidoidea</taxon>
        <taxon>Aphididae</taxon>
        <taxon>Macrosiphini</taxon>
        <taxon>Macrosiphum</taxon>
    </lineage>
</organism>
<protein>
    <submittedName>
        <fullName evidence="1">Uncharacterized protein</fullName>
    </submittedName>
</protein>
<accession>A0AAV0WZL1</accession>
<dbReference type="AlphaFoldDB" id="A0AAV0WZL1"/>
<dbReference type="Proteomes" id="UP001160148">
    <property type="component" value="Unassembled WGS sequence"/>
</dbReference>
<evidence type="ECO:0000313" key="2">
    <source>
        <dbReference type="Proteomes" id="UP001160148"/>
    </source>
</evidence>
<reference evidence="1 2" key="1">
    <citation type="submission" date="2023-01" db="EMBL/GenBank/DDBJ databases">
        <authorList>
            <person name="Whitehead M."/>
        </authorList>
    </citation>
    <scope>NUCLEOTIDE SEQUENCE [LARGE SCALE GENOMIC DNA]</scope>
</reference>
<name>A0AAV0WZL1_9HEMI</name>
<dbReference type="EMBL" id="CARXXK010000003">
    <property type="protein sequence ID" value="CAI6361559.1"/>
    <property type="molecule type" value="Genomic_DNA"/>
</dbReference>
<sequence>MKTVADYTSTPHREQRHGSRYWPLGPLFRFRLYYCYHCSEAGNRPCALETSAVPERGEFRLLGGWRDDEGLLGGCGFGVDGEGLRRWTGARCSVP</sequence>
<proteinExistence type="predicted"/>
<gene>
    <name evidence="1" type="ORF">MEUPH1_LOCUS16728</name>
</gene>